<evidence type="ECO:0000313" key="8">
    <source>
        <dbReference type="Proteomes" id="UP000609651"/>
    </source>
</evidence>
<comment type="subcellular location">
    <subcellularLocation>
        <location evidence="1">Membrane</location>
        <topology evidence="1">Multi-pass membrane protein</topology>
    </subcellularLocation>
</comment>
<feature type="transmembrane region" description="Helical" evidence="6">
    <location>
        <begin position="183"/>
        <end position="202"/>
    </location>
</feature>
<accession>A0ABX1V7C5</accession>
<organism evidence="7 8">
    <name type="scientific">Alienimonas chondri</name>
    <dbReference type="NCBI Taxonomy" id="2681879"/>
    <lineage>
        <taxon>Bacteria</taxon>
        <taxon>Pseudomonadati</taxon>
        <taxon>Planctomycetota</taxon>
        <taxon>Planctomycetia</taxon>
        <taxon>Planctomycetales</taxon>
        <taxon>Planctomycetaceae</taxon>
        <taxon>Alienimonas</taxon>
    </lineage>
</organism>
<dbReference type="EMBL" id="WTPX01000001">
    <property type="protein sequence ID" value="NNJ23981.1"/>
    <property type="molecule type" value="Genomic_DNA"/>
</dbReference>
<keyword evidence="8" id="KW-1185">Reference proteome</keyword>
<feature type="transmembrane region" description="Helical" evidence="6">
    <location>
        <begin position="214"/>
        <end position="238"/>
    </location>
</feature>
<keyword evidence="3 6" id="KW-0812">Transmembrane</keyword>
<evidence type="ECO:0000256" key="4">
    <source>
        <dbReference type="ARBA" id="ARBA00022989"/>
    </source>
</evidence>
<evidence type="ECO:0000256" key="2">
    <source>
        <dbReference type="ARBA" id="ARBA00010350"/>
    </source>
</evidence>
<feature type="transmembrane region" description="Helical" evidence="6">
    <location>
        <begin position="155"/>
        <end position="177"/>
    </location>
</feature>
<feature type="transmembrane region" description="Helical" evidence="6">
    <location>
        <begin position="126"/>
        <end position="148"/>
    </location>
</feature>
<proteinExistence type="inferred from homology"/>
<gene>
    <name evidence="7" type="ORF">LzC2_00280</name>
</gene>
<dbReference type="InterPro" id="IPR006214">
    <property type="entry name" value="Bax_inhibitor_1-related"/>
</dbReference>
<evidence type="ECO:0000256" key="6">
    <source>
        <dbReference type="RuleBase" id="RU004379"/>
    </source>
</evidence>
<comment type="caution">
    <text evidence="7">The sequence shown here is derived from an EMBL/GenBank/DDBJ whole genome shotgun (WGS) entry which is preliminary data.</text>
</comment>
<feature type="transmembrane region" description="Helical" evidence="6">
    <location>
        <begin position="61"/>
        <end position="87"/>
    </location>
</feature>
<protein>
    <recommendedName>
        <fullName evidence="9">Permease</fullName>
    </recommendedName>
</protein>
<evidence type="ECO:0008006" key="9">
    <source>
        <dbReference type="Google" id="ProtNLM"/>
    </source>
</evidence>
<reference evidence="7 8" key="1">
    <citation type="journal article" date="2020" name="Syst. Appl. Microbiol.">
        <title>Alienimonas chondri sp. nov., a novel planctomycete isolated from the biofilm of the red alga Chondrus crispus.</title>
        <authorList>
            <person name="Vitorino I."/>
            <person name="Albuquerque L."/>
            <person name="Wiegand S."/>
            <person name="Kallscheuer N."/>
            <person name="da Costa M.S."/>
            <person name="Lobo-da-Cunha A."/>
            <person name="Jogler C."/>
            <person name="Lage O.M."/>
        </authorList>
    </citation>
    <scope>NUCLEOTIDE SEQUENCE [LARGE SCALE GENOMIC DNA]</scope>
    <source>
        <strain evidence="7 8">LzC2</strain>
    </source>
</reference>
<keyword evidence="5 6" id="KW-0472">Membrane</keyword>
<evidence type="ECO:0000256" key="1">
    <source>
        <dbReference type="ARBA" id="ARBA00004141"/>
    </source>
</evidence>
<evidence type="ECO:0000256" key="3">
    <source>
        <dbReference type="ARBA" id="ARBA00022692"/>
    </source>
</evidence>
<evidence type="ECO:0000256" key="5">
    <source>
        <dbReference type="ARBA" id="ARBA00023136"/>
    </source>
</evidence>
<evidence type="ECO:0000313" key="7">
    <source>
        <dbReference type="EMBL" id="NNJ23981.1"/>
    </source>
</evidence>
<feature type="transmembrane region" description="Helical" evidence="6">
    <location>
        <begin position="34"/>
        <end position="55"/>
    </location>
</feature>
<dbReference type="Pfam" id="PF01027">
    <property type="entry name" value="Bax1-I"/>
    <property type="match status" value="1"/>
</dbReference>
<feature type="transmembrane region" description="Helical" evidence="6">
    <location>
        <begin position="99"/>
        <end position="120"/>
    </location>
</feature>
<dbReference type="Proteomes" id="UP000609651">
    <property type="component" value="Unassembled WGS sequence"/>
</dbReference>
<dbReference type="PANTHER" id="PTHR23291:SF50">
    <property type="entry name" value="PROTEIN LIFEGUARD 4"/>
    <property type="match status" value="1"/>
</dbReference>
<keyword evidence="4 6" id="KW-1133">Transmembrane helix</keyword>
<comment type="similarity">
    <text evidence="2 6">Belongs to the BI1 family.</text>
</comment>
<name>A0ABX1V7C5_9PLAN</name>
<dbReference type="PANTHER" id="PTHR23291">
    <property type="entry name" value="BAX INHIBITOR-RELATED"/>
    <property type="match status" value="1"/>
</dbReference>
<sequence length="241" mass="25852">MSFGGAADDYELSSGYGFAADAARSERATFIRRTYAHLLTAVLIFCGIEGIFQTVEPLERLLVGLIGGHWYIAFFLFMGASWLAQSWASSDASSTGKQYLGLGLYVLAEALIFVPLLWYAKQLDGNVLPMAGLITAVIFGGLSAAVFVSGADFSFLRGALAIGSFAAFGVIIAGWLFGFSLGLWFSVGMIVLMSGSILYNTSNVLHHYRTHQHVAASLALFASVATLFYYVVMLLGFAGDD</sequence>